<comment type="similarity">
    <text evidence="1 2">Belongs to the metallophosphoesterase superfamily. YfcE family.</text>
</comment>
<name>A0A351U1W3_9BACT</name>
<dbReference type="STRING" id="909663.GCA_000512235_02469"/>
<dbReference type="InterPro" id="IPR000979">
    <property type="entry name" value="Phosphodiesterase_MJ0936/Vps29"/>
</dbReference>
<dbReference type="SUPFAM" id="SSF56300">
    <property type="entry name" value="Metallo-dependent phosphatases"/>
    <property type="match status" value="1"/>
</dbReference>
<comment type="cofactor">
    <cofactor evidence="2">
        <name>a divalent metal cation</name>
        <dbReference type="ChEBI" id="CHEBI:60240"/>
    </cofactor>
</comment>
<dbReference type="Pfam" id="PF12850">
    <property type="entry name" value="Metallophos_2"/>
    <property type="match status" value="1"/>
</dbReference>
<dbReference type="GO" id="GO:0016787">
    <property type="term" value="F:hydrolase activity"/>
    <property type="evidence" value="ECO:0007669"/>
    <property type="project" value="UniProtKB-UniRule"/>
</dbReference>
<evidence type="ECO:0000259" key="3">
    <source>
        <dbReference type="Pfam" id="PF12850"/>
    </source>
</evidence>
<evidence type="ECO:0000313" key="5">
    <source>
        <dbReference type="Proteomes" id="UP000777265"/>
    </source>
</evidence>
<comment type="caution">
    <text evidence="4">The sequence shown here is derived from an EMBL/GenBank/DDBJ whole genome shotgun (WGS) entry which is preliminary data.</text>
</comment>
<dbReference type="EMBL" id="JAAYEE010000032">
    <property type="protein sequence ID" value="NLW34215.1"/>
    <property type="molecule type" value="Genomic_DNA"/>
</dbReference>
<keyword evidence="2" id="KW-0479">Metal-binding</keyword>
<dbReference type="GO" id="GO:0046872">
    <property type="term" value="F:metal ion binding"/>
    <property type="evidence" value="ECO:0007669"/>
    <property type="project" value="UniProtKB-KW"/>
</dbReference>
<dbReference type="Proteomes" id="UP000777265">
    <property type="component" value="Unassembled WGS sequence"/>
</dbReference>
<dbReference type="Gene3D" id="3.60.21.10">
    <property type="match status" value="1"/>
</dbReference>
<accession>A0A351U1W3</accession>
<reference evidence="4" key="1">
    <citation type="journal article" date="2020" name="Biotechnol. Biofuels">
        <title>New insights from the biogas microbiome by comprehensive genome-resolved metagenomics of nearly 1600 species originating from multiple anaerobic digesters.</title>
        <authorList>
            <person name="Campanaro S."/>
            <person name="Treu L."/>
            <person name="Rodriguez-R L.M."/>
            <person name="Kovalovszki A."/>
            <person name="Ziels R.M."/>
            <person name="Maus I."/>
            <person name="Zhu X."/>
            <person name="Kougias P.G."/>
            <person name="Basile A."/>
            <person name="Luo G."/>
            <person name="Schluter A."/>
            <person name="Konstantinidis K.T."/>
            <person name="Angelidaki I."/>
        </authorList>
    </citation>
    <scope>NUCLEOTIDE SEQUENCE</scope>
    <source>
        <strain evidence="4">AS06rmzACSIP_7</strain>
    </source>
</reference>
<protein>
    <recommendedName>
        <fullName evidence="2">Phosphoesterase</fullName>
        <ecNumber evidence="2">3.1.4.-</ecNumber>
    </recommendedName>
</protein>
<dbReference type="EC" id="3.1.4.-" evidence="2"/>
<evidence type="ECO:0000256" key="1">
    <source>
        <dbReference type="ARBA" id="ARBA00008950"/>
    </source>
</evidence>
<evidence type="ECO:0000313" key="4">
    <source>
        <dbReference type="EMBL" id="NLW34215.1"/>
    </source>
</evidence>
<proteinExistence type="inferred from homology"/>
<evidence type="ECO:0000256" key="2">
    <source>
        <dbReference type="RuleBase" id="RU362039"/>
    </source>
</evidence>
<dbReference type="InterPro" id="IPR024654">
    <property type="entry name" value="Calcineurin-like_PHP_lpxH"/>
</dbReference>
<gene>
    <name evidence="4" type="ORF">GXY80_01860</name>
</gene>
<dbReference type="InterPro" id="IPR029052">
    <property type="entry name" value="Metallo-depent_PP-like"/>
</dbReference>
<reference evidence="4" key="2">
    <citation type="submission" date="2020-01" db="EMBL/GenBank/DDBJ databases">
        <authorList>
            <person name="Campanaro S."/>
        </authorList>
    </citation>
    <scope>NUCLEOTIDE SEQUENCE</scope>
    <source>
        <strain evidence="4">AS06rmzACSIP_7</strain>
    </source>
</reference>
<dbReference type="PANTHER" id="PTHR11124">
    <property type="entry name" value="VACUOLAR SORTING PROTEIN VPS29"/>
    <property type="match status" value="1"/>
</dbReference>
<dbReference type="NCBIfam" id="TIGR00040">
    <property type="entry name" value="yfcE"/>
    <property type="match status" value="1"/>
</dbReference>
<sequence length="156" mass="17273">MIRIGVLSDTHLSRPTDDFKTTIGRLFSKVDMVIHAGDMTSVLVYDYLSNWDLRAVAGNMDDHDLRAVVPEKRIEEVSGRKIGIVHGRGSPLGLERVVLGEFSGVDVIVFGHSHIPLNTMRGRVHLCNPGSYRSSKTVGMLEVGDEITFRLIEMIG</sequence>
<organism evidence="4 5">
    <name type="scientific">Syntrophorhabdus aromaticivorans</name>
    <dbReference type="NCBI Taxonomy" id="328301"/>
    <lineage>
        <taxon>Bacteria</taxon>
        <taxon>Pseudomonadati</taxon>
        <taxon>Thermodesulfobacteriota</taxon>
        <taxon>Syntrophorhabdia</taxon>
        <taxon>Syntrophorhabdales</taxon>
        <taxon>Syntrophorhabdaceae</taxon>
        <taxon>Syntrophorhabdus</taxon>
    </lineage>
</organism>
<feature type="domain" description="Calcineurin-like phosphoesterase" evidence="3">
    <location>
        <begin position="3"/>
        <end position="135"/>
    </location>
</feature>
<dbReference type="AlphaFoldDB" id="A0A351U1W3"/>